<feature type="transmembrane region" description="Helical" evidence="1">
    <location>
        <begin position="18"/>
        <end position="37"/>
    </location>
</feature>
<keyword evidence="4" id="KW-1185">Reference proteome</keyword>
<feature type="transmembrane region" description="Helical" evidence="1">
    <location>
        <begin position="168"/>
        <end position="187"/>
    </location>
</feature>
<keyword evidence="1" id="KW-0812">Transmembrane</keyword>
<evidence type="ECO:0000313" key="4">
    <source>
        <dbReference type="Proteomes" id="UP001163687"/>
    </source>
</evidence>
<evidence type="ECO:0000256" key="1">
    <source>
        <dbReference type="SAM" id="Phobius"/>
    </source>
</evidence>
<evidence type="ECO:0000259" key="2">
    <source>
        <dbReference type="Pfam" id="PF01970"/>
    </source>
</evidence>
<feature type="transmembrane region" description="Helical" evidence="1">
    <location>
        <begin position="136"/>
        <end position="156"/>
    </location>
</feature>
<feature type="transmembrane region" description="Helical" evidence="1">
    <location>
        <begin position="353"/>
        <end position="377"/>
    </location>
</feature>
<keyword evidence="1" id="KW-1133">Transmembrane helix</keyword>
<feature type="transmembrane region" description="Helical" evidence="1">
    <location>
        <begin position="248"/>
        <end position="267"/>
    </location>
</feature>
<feature type="transmembrane region" description="Helical" evidence="1">
    <location>
        <begin position="463"/>
        <end position="483"/>
    </location>
</feature>
<feature type="transmembrane region" description="Helical" evidence="1">
    <location>
        <begin position="389"/>
        <end position="407"/>
    </location>
</feature>
<feature type="transmembrane region" description="Helical" evidence="1">
    <location>
        <begin position="413"/>
        <end position="442"/>
    </location>
</feature>
<feature type="transmembrane region" description="Helical" evidence="1">
    <location>
        <begin position="79"/>
        <end position="98"/>
    </location>
</feature>
<dbReference type="RefSeq" id="WP_264843673.1">
    <property type="nucleotide sequence ID" value="NZ_AP025628.1"/>
</dbReference>
<feature type="domain" description="DUF112" evidence="2">
    <location>
        <begin position="18"/>
        <end position="438"/>
    </location>
</feature>
<dbReference type="AlphaFoldDB" id="A0AA35G7Q1"/>
<dbReference type="EMBL" id="AP025628">
    <property type="protein sequence ID" value="BDG59553.1"/>
    <property type="molecule type" value="Genomic_DNA"/>
</dbReference>
<organism evidence="3 4">
    <name type="scientific">Caldinitratiruptor microaerophilus</name>
    <dbReference type="NCBI Taxonomy" id="671077"/>
    <lineage>
        <taxon>Bacteria</taxon>
        <taxon>Bacillati</taxon>
        <taxon>Bacillota</taxon>
        <taxon>Clostridia</taxon>
        <taxon>Eubacteriales</taxon>
        <taxon>Symbiobacteriaceae</taxon>
        <taxon>Caldinitratiruptor</taxon>
    </lineage>
</organism>
<dbReference type="PANTHER" id="PTHR35342">
    <property type="entry name" value="TRICARBOXYLIC TRANSPORT PROTEIN"/>
    <property type="match status" value="1"/>
</dbReference>
<protein>
    <submittedName>
        <fullName evidence="3">C4-dicarboxylate ABC transporter permease</fullName>
    </submittedName>
</protein>
<keyword evidence="1" id="KW-0472">Membrane</keyword>
<feature type="transmembrane region" description="Helical" evidence="1">
    <location>
        <begin position="110"/>
        <end position="130"/>
    </location>
</feature>
<reference evidence="3" key="1">
    <citation type="submission" date="2022-03" db="EMBL/GenBank/DDBJ databases">
        <title>Complete genome sequence of Caldinitratiruptor microaerophilus.</title>
        <authorList>
            <person name="Mukaiyama R."/>
            <person name="Nishiyama T."/>
            <person name="Ueda K."/>
        </authorList>
    </citation>
    <scope>NUCLEOTIDE SEQUENCE</scope>
    <source>
        <strain evidence="3">JCM 16183</strain>
    </source>
</reference>
<accession>A0AA35G7Q1</accession>
<feature type="transmembrane region" description="Helical" evidence="1">
    <location>
        <begin position="193"/>
        <end position="213"/>
    </location>
</feature>
<gene>
    <name evidence="3" type="ORF">caldi_06430</name>
</gene>
<dbReference type="PANTHER" id="PTHR35342:SF5">
    <property type="entry name" value="TRICARBOXYLIC TRANSPORT PROTEIN"/>
    <property type="match status" value="1"/>
</dbReference>
<dbReference type="InterPro" id="IPR002823">
    <property type="entry name" value="DUF112_TM"/>
</dbReference>
<dbReference type="Pfam" id="PF01970">
    <property type="entry name" value="TctA"/>
    <property type="match status" value="1"/>
</dbReference>
<sequence length="501" mass="52001">MPEAVQAALAMVLSGEGLLSILAGVLIGLVVGCVPGLNVTMGMILLLPFTFSLEPASAVGLLMGIYISAMTAGAVPPVLFGIPGVPSSAATVMDGYALCRQGRAGKALGVAMLVGIVGGLIGVALLMVSAPLIARVALNFGPAEIFAVVLFGLTSISEVTGMGLVKSLIAAGLGLMLTTIGMDPLLGTARYNFGSAAPVEVDLVAAMLGVFAIPRVIEQLVRRPGREAVTLDYRVSAELPTWAELRSLWWVLLLSSLIGVFAGAIPGPGGPVAVFLSYDLVRRLSKSPDPPFGQGNLAGVAAPEAANNAITGGALIPMLTLGVPGEPPAAVLMGALLIHGLRPGPLLFQQNAAFVYSIFLAMLVGNLFSLVISVWAIRLYVNVLRIPKAYLMPVILVLAVVGSYSISHNMADVYVMLGLGLVSYLLEKGGFPTMPMVLGLVLGGTAESEFRRALILSAGDYTVFLRSPISLTFLVAAFLWVFGPTLWQVVRGLRPAATESD</sequence>
<dbReference type="KEGG" id="cmic:caldi_06430"/>
<feature type="transmembrane region" description="Helical" evidence="1">
    <location>
        <begin position="44"/>
        <end position="67"/>
    </location>
</feature>
<dbReference type="Proteomes" id="UP001163687">
    <property type="component" value="Chromosome"/>
</dbReference>
<proteinExistence type="predicted"/>
<evidence type="ECO:0000313" key="3">
    <source>
        <dbReference type="EMBL" id="BDG59553.1"/>
    </source>
</evidence>
<name>A0AA35G7Q1_9FIRM</name>